<feature type="binding site" description="axial binding residue" evidence="8">
    <location>
        <position position="370"/>
    </location>
    <ligand>
        <name>heme</name>
        <dbReference type="ChEBI" id="CHEBI:30413"/>
    </ligand>
    <ligandPart>
        <name>Fe</name>
        <dbReference type="ChEBI" id="CHEBI:18248"/>
    </ligandPart>
</feature>
<protein>
    <submittedName>
        <fullName evidence="9">Uncharacterized protein</fullName>
    </submittedName>
</protein>
<evidence type="ECO:0000313" key="10">
    <source>
        <dbReference type="Proteomes" id="UP000019373"/>
    </source>
</evidence>
<dbReference type="OMA" id="THAFRRK"/>
<keyword evidence="3 8" id="KW-0349">Heme</keyword>
<comment type="cofactor">
    <cofactor evidence="1 8">
        <name>heme</name>
        <dbReference type="ChEBI" id="CHEBI:30413"/>
    </cofactor>
</comment>
<evidence type="ECO:0000256" key="2">
    <source>
        <dbReference type="ARBA" id="ARBA00010617"/>
    </source>
</evidence>
<comment type="similarity">
    <text evidence="2">Belongs to the cytochrome P450 family.</text>
</comment>
<dbReference type="OrthoDB" id="1470350at2759"/>
<organism evidence="9 10">
    <name type="scientific">Endocarpon pusillum (strain Z07020 / HMAS-L-300199)</name>
    <name type="common">Lichen-forming fungus</name>
    <dbReference type="NCBI Taxonomy" id="1263415"/>
    <lineage>
        <taxon>Eukaryota</taxon>
        <taxon>Fungi</taxon>
        <taxon>Dikarya</taxon>
        <taxon>Ascomycota</taxon>
        <taxon>Pezizomycotina</taxon>
        <taxon>Eurotiomycetes</taxon>
        <taxon>Chaetothyriomycetidae</taxon>
        <taxon>Verrucariales</taxon>
        <taxon>Verrucariaceae</taxon>
        <taxon>Endocarpon</taxon>
    </lineage>
</organism>
<keyword evidence="4 8" id="KW-0479">Metal-binding</keyword>
<dbReference type="InterPro" id="IPR001128">
    <property type="entry name" value="Cyt_P450"/>
</dbReference>
<dbReference type="EMBL" id="KE720795">
    <property type="protein sequence ID" value="ERF75938.1"/>
    <property type="molecule type" value="Genomic_DNA"/>
</dbReference>
<keyword evidence="10" id="KW-1185">Reference proteome</keyword>
<dbReference type="CDD" id="cd11061">
    <property type="entry name" value="CYP67-like"/>
    <property type="match status" value="1"/>
</dbReference>
<dbReference type="PANTHER" id="PTHR24305">
    <property type="entry name" value="CYTOCHROME P450"/>
    <property type="match status" value="1"/>
</dbReference>
<dbReference type="GeneID" id="19236362"/>
<keyword evidence="7" id="KW-0503">Monooxygenase</keyword>
<name>U1GU22_ENDPU</name>
<keyword evidence="5" id="KW-0560">Oxidoreductase</keyword>
<evidence type="ECO:0000256" key="4">
    <source>
        <dbReference type="ARBA" id="ARBA00022723"/>
    </source>
</evidence>
<dbReference type="eggNOG" id="KOG0158">
    <property type="taxonomic scope" value="Eukaryota"/>
</dbReference>
<dbReference type="Pfam" id="PF00067">
    <property type="entry name" value="p450"/>
    <property type="match status" value="2"/>
</dbReference>
<evidence type="ECO:0000256" key="8">
    <source>
        <dbReference type="PIRSR" id="PIRSR602401-1"/>
    </source>
</evidence>
<dbReference type="AlphaFoldDB" id="U1GU22"/>
<dbReference type="RefSeq" id="XP_007786787.1">
    <property type="nucleotide sequence ID" value="XM_007788597.1"/>
</dbReference>
<dbReference type="GO" id="GO:0005506">
    <property type="term" value="F:iron ion binding"/>
    <property type="evidence" value="ECO:0007669"/>
    <property type="project" value="InterPro"/>
</dbReference>
<evidence type="ECO:0000313" key="9">
    <source>
        <dbReference type="EMBL" id="ERF75938.1"/>
    </source>
</evidence>
<dbReference type="Gene3D" id="1.10.630.10">
    <property type="entry name" value="Cytochrome P450"/>
    <property type="match status" value="1"/>
</dbReference>
<dbReference type="HOGENOM" id="CLU_001570_14_11_1"/>
<dbReference type="Proteomes" id="UP000019373">
    <property type="component" value="Unassembled WGS sequence"/>
</dbReference>
<accession>U1GU22</accession>
<evidence type="ECO:0000256" key="3">
    <source>
        <dbReference type="ARBA" id="ARBA00022617"/>
    </source>
</evidence>
<dbReference type="PANTHER" id="PTHR24305:SF237">
    <property type="entry name" value="CYTOCHROME P450 MONOOXYGENASE ATNE-RELATED"/>
    <property type="match status" value="1"/>
</dbReference>
<evidence type="ECO:0000256" key="1">
    <source>
        <dbReference type="ARBA" id="ARBA00001971"/>
    </source>
</evidence>
<dbReference type="SUPFAM" id="SSF48264">
    <property type="entry name" value="Cytochrome P450"/>
    <property type="match status" value="1"/>
</dbReference>
<dbReference type="InterPro" id="IPR002401">
    <property type="entry name" value="Cyt_P450_E_grp-I"/>
</dbReference>
<evidence type="ECO:0000256" key="6">
    <source>
        <dbReference type="ARBA" id="ARBA00023004"/>
    </source>
</evidence>
<dbReference type="GO" id="GO:0016705">
    <property type="term" value="F:oxidoreductase activity, acting on paired donors, with incorporation or reduction of molecular oxygen"/>
    <property type="evidence" value="ECO:0007669"/>
    <property type="project" value="InterPro"/>
</dbReference>
<keyword evidence="6 8" id="KW-0408">Iron</keyword>
<sequence>MESCLLSTGPIIRTGPNSLSFNTAPALQAIHRDRYANVKRGDWYKTLDISSGAYSTQSVIDKGEHAFRRRVLNHAFSERALIDAENVIADNVSSFCDGLGTLPRDAKPGDWTERKNMSDWSTWFGFDFISNLSFGKSWELCETEKNRYVPNVLRGTSQFLYYAGYLPFAALIRPVLGTPVMHYIGGQAAADSLRFTRLANSSLVERVDAEEQAQSSGKEPRKYVFHYLLKSRDPVTGKGFSREELQADSGLLIAAGSDGVAHTISAAIFYLLRNPEVLAKLTEEIRSAPTKHDAREVLAGGIDIDGRHIPKGTTVGVPAYAIHHNELYYPSSWDFRPERWIVDGKTGVTLDSVGAARRAFCPFGAGPMSCVGKNMAYLALKAALATLLYQYDIRPAGEPTGGGSLDLEEGRRRVEEYQMIDYIAAYRNGPMIQLRARA</sequence>
<evidence type="ECO:0000256" key="5">
    <source>
        <dbReference type="ARBA" id="ARBA00023002"/>
    </source>
</evidence>
<dbReference type="PRINTS" id="PR00463">
    <property type="entry name" value="EP450I"/>
</dbReference>
<dbReference type="InterPro" id="IPR036396">
    <property type="entry name" value="Cyt_P450_sf"/>
</dbReference>
<dbReference type="InterPro" id="IPR050121">
    <property type="entry name" value="Cytochrome_P450_monoxygenase"/>
</dbReference>
<dbReference type="GO" id="GO:0004497">
    <property type="term" value="F:monooxygenase activity"/>
    <property type="evidence" value="ECO:0007669"/>
    <property type="project" value="UniProtKB-KW"/>
</dbReference>
<evidence type="ECO:0000256" key="7">
    <source>
        <dbReference type="ARBA" id="ARBA00023033"/>
    </source>
</evidence>
<proteinExistence type="inferred from homology"/>
<gene>
    <name evidence="9" type="ORF">EPUS_01304</name>
</gene>
<dbReference type="GO" id="GO:0020037">
    <property type="term" value="F:heme binding"/>
    <property type="evidence" value="ECO:0007669"/>
    <property type="project" value="InterPro"/>
</dbReference>
<reference evidence="10" key="1">
    <citation type="journal article" date="2014" name="BMC Genomics">
        <title>Genome characteristics reveal the impact of lichenization on lichen-forming fungus Endocarpon pusillum Hedwig (Verrucariales, Ascomycota).</title>
        <authorList>
            <person name="Wang Y.-Y."/>
            <person name="Liu B."/>
            <person name="Zhang X.-Y."/>
            <person name="Zhou Q.-M."/>
            <person name="Zhang T."/>
            <person name="Li H."/>
            <person name="Yu Y.-F."/>
            <person name="Zhang X.-L."/>
            <person name="Hao X.-Y."/>
            <person name="Wang M."/>
            <person name="Wang L."/>
            <person name="Wei J.-C."/>
        </authorList>
    </citation>
    <scope>NUCLEOTIDE SEQUENCE [LARGE SCALE GENOMIC DNA]</scope>
    <source>
        <strain evidence="10">Z07020 / HMAS-L-300199</strain>
    </source>
</reference>
<dbReference type="PRINTS" id="PR00385">
    <property type="entry name" value="P450"/>
</dbReference>